<proteinExistence type="predicted"/>
<feature type="transmembrane region" description="Helical" evidence="8">
    <location>
        <begin position="207"/>
        <end position="229"/>
    </location>
</feature>
<dbReference type="Gene3D" id="3.90.70.10">
    <property type="entry name" value="Cysteine proteinases"/>
    <property type="match status" value="1"/>
</dbReference>
<keyword evidence="7 8" id="KW-0472">Membrane</keyword>
<feature type="transmembrane region" description="Helical" evidence="8">
    <location>
        <begin position="174"/>
        <end position="195"/>
    </location>
</feature>
<dbReference type="InterPro" id="IPR039421">
    <property type="entry name" value="Type_1_exporter"/>
</dbReference>
<dbReference type="CDD" id="cd02418">
    <property type="entry name" value="Peptidase_C39B"/>
    <property type="match status" value="1"/>
</dbReference>
<comment type="caution">
    <text evidence="12">The sequence shown here is derived from an EMBL/GenBank/DDBJ whole genome shotgun (WGS) entry which is preliminary data.</text>
</comment>
<dbReference type="Gene3D" id="3.40.50.300">
    <property type="entry name" value="P-loop containing nucleotide triphosphate hydrolases"/>
    <property type="match status" value="1"/>
</dbReference>
<dbReference type="SUPFAM" id="SSF52540">
    <property type="entry name" value="P-loop containing nucleoside triphosphate hydrolases"/>
    <property type="match status" value="1"/>
</dbReference>
<feature type="domain" description="Peptidase C39" evidence="11">
    <location>
        <begin position="8"/>
        <end position="128"/>
    </location>
</feature>
<dbReference type="InterPro" id="IPR011527">
    <property type="entry name" value="ABC1_TM_dom"/>
</dbReference>
<dbReference type="InterPro" id="IPR027417">
    <property type="entry name" value="P-loop_NTPase"/>
</dbReference>
<dbReference type="RefSeq" id="WP_237867948.1">
    <property type="nucleotide sequence ID" value="NZ_JAKLTR010000001.1"/>
</dbReference>
<dbReference type="EMBL" id="JAKLTR010000001">
    <property type="protein sequence ID" value="MCG2612719.1"/>
    <property type="molecule type" value="Genomic_DNA"/>
</dbReference>
<organism evidence="12 13">
    <name type="scientific">Terrimonas ginsenosidimutans</name>
    <dbReference type="NCBI Taxonomy" id="2908004"/>
    <lineage>
        <taxon>Bacteria</taxon>
        <taxon>Pseudomonadati</taxon>
        <taxon>Bacteroidota</taxon>
        <taxon>Chitinophagia</taxon>
        <taxon>Chitinophagales</taxon>
        <taxon>Chitinophagaceae</taxon>
        <taxon>Terrimonas</taxon>
    </lineage>
</organism>
<dbReference type="Proteomes" id="UP001165367">
    <property type="component" value="Unassembled WGS sequence"/>
</dbReference>
<feature type="transmembrane region" description="Helical" evidence="8">
    <location>
        <begin position="285"/>
        <end position="309"/>
    </location>
</feature>
<dbReference type="Pfam" id="PF00005">
    <property type="entry name" value="ABC_tran"/>
    <property type="match status" value="1"/>
</dbReference>
<feature type="domain" description="ABC transmembrane type-1" evidence="10">
    <location>
        <begin position="178"/>
        <end position="457"/>
    </location>
</feature>
<evidence type="ECO:0000313" key="12">
    <source>
        <dbReference type="EMBL" id="MCG2612719.1"/>
    </source>
</evidence>
<dbReference type="PROSITE" id="PS50929">
    <property type="entry name" value="ABC_TM1F"/>
    <property type="match status" value="1"/>
</dbReference>
<keyword evidence="3" id="KW-0547">Nucleotide-binding</keyword>
<dbReference type="Pfam" id="PF03412">
    <property type="entry name" value="Peptidase_C39"/>
    <property type="match status" value="1"/>
</dbReference>
<dbReference type="PANTHER" id="PTHR43394">
    <property type="entry name" value="ATP-DEPENDENT PERMEASE MDL1, MITOCHONDRIAL"/>
    <property type="match status" value="1"/>
</dbReference>
<dbReference type="SMART" id="SM00382">
    <property type="entry name" value="AAA"/>
    <property type="match status" value="1"/>
</dbReference>
<evidence type="ECO:0000313" key="13">
    <source>
        <dbReference type="Proteomes" id="UP001165367"/>
    </source>
</evidence>
<evidence type="ECO:0000259" key="10">
    <source>
        <dbReference type="PROSITE" id="PS50929"/>
    </source>
</evidence>
<gene>
    <name evidence="12" type="ORF">LZZ85_00445</name>
</gene>
<dbReference type="Gene3D" id="1.20.1560.10">
    <property type="entry name" value="ABC transporter type 1, transmembrane domain"/>
    <property type="match status" value="1"/>
</dbReference>
<name>A0ABS9KK72_9BACT</name>
<sequence length="790" mass="88235">MSFPFYKQPDTMDCGPTCLRMVAKFYKRSISLQHLRDLSQIGKEGVNLLGIGEAAEAVGFRTHSYKLTYQSLVKDAKLPAILHWNQNHFVVLYKVKGTRLYIADPAKGLLHYTAEEFCASWISDPVKDEPEGIALLLEPSPLFYEAADSEDESPATGTLKFKNILGYILPYKKLVFQLFVGLGVGSLLQLFLPFLTQSIVDTGVNTANIHFVYIVLLAQLALFAGRMVIEFVRGWILLHISTRINISILTDFLVKLMKLPMSYFDSKHTGDILQRMNDHQRIESFLTGSSLSVLFSLVNLVVFSIVLAIFNTGVFFVFASASILYAVWVILFLKKRKALDYKRFDVTAKEQSATIQLVQGMQEIKLNGAERPMRWKWERLQAKIFRLNMKGLSLNQWQQAGAFFINEGKNILITFFSAKAVIDGEMTLGAMLAIQYIIGQLNSPVEQMIGFVQSWQNARISLDRLNEVHAMPDEEPREIHLQKELPASFTRQLIGGTSDTGLYDASAVKGFAAPSGASFGLPVADAALSASEASDGFPLPKAQVEVAIHFWNLSFTYPGAGNTPVLHDINLSIPRGKTTAIVGTSGSGKTTLLKLLLKFYQPQKGEIRLGETPLSHISHKQWRSHCGVVMQESYIFSDTIAKNIAVGQERIDMERLQHATMMANLQEFIESLPLGYQTKIGQEGTGISMGQKQRILIARAVYRDPDFIFFDEATNSLDANNETLIVKNLQAFFKGRTVVVVAHRLSTVKHADQIIVLDKGVIAECGTHQELTNLRSAYYQLVKNQLELGE</sequence>
<keyword evidence="4" id="KW-0378">Hydrolase</keyword>
<keyword evidence="13" id="KW-1185">Reference proteome</keyword>
<feature type="domain" description="ABC transporter" evidence="9">
    <location>
        <begin position="548"/>
        <end position="784"/>
    </location>
</feature>
<evidence type="ECO:0000259" key="11">
    <source>
        <dbReference type="PROSITE" id="PS50990"/>
    </source>
</evidence>
<keyword evidence="5" id="KW-0067">ATP-binding</keyword>
<evidence type="ECO:0000256" key="3">
    <source>
        <dbReference type="ARBA" id="ARBA00022741"/>
    </source>
</evidence>
<feature type="transmembrane region" description="Helical" evidence="8">
    <location>
        <begin position="315"/>
        <end position="333"/>
    </location>
</feature>
<dbReference type="SUPFAM" id="SSF90123">
    <property type="entry name" value="ABC transporter transmembrane region"/>
    <property type="match status" value="1"/>
</dbReference>
<dbReference type="PANTHER" id="PTHR43394:SF1">
    <property type="entry name" value="ATP-BINDING CASSETTE SUB-FAMILY B MEMBER 10, MITOCHONDRIAL"/>
    <property type="match status" value="1"/>
</dbReference>
<keyword evidence="6 8" id="KW-1133">Transmembrane helix</keyword>
<dbReference type="InterPro" id="IPR005074">
    <property type="entry name" value="Peptidase_C39"/>
</dbReference>
<dbReference type="PROSITE" id="PS50893">
    <property type="entry name" value="ABC_TRANSPORTER_2"/>
    <property type="match status" value="1"/>
</dbReference>
<evidence type="ECO:0000256" key="8">
    <source>
        <dbReference type="SAM" id="Phobius"/>
    </source>
</evidence>
<dbReference type="InterPro" id="IPR003593">
    <property type="entry name" value="AAA+_ATPase"/>
</dbReference>
<evidence type="ECO:0000259" key="9">
    <source>
        <dbReference type="PROSITE" id="PS50893"/>
    </source>
</evidence>
<comment type="subcellular location">
    <subcellularLocation>
        <location evidence="1">Cell membrane</location>
        <topology evidence="1">Multi-pass membrane protein</topology>
    </subcellularLocation>
</comment>
<keyword evidence="2 8" id="KW-0812">Transmembrane</keyword>
<evidence type="ECO:0000256" key="6">
    <source>
        <dbReference type="ARBA" id="ARBA00022989"/>
    </source>
</evidence>
<dbReference type="InterPro" id="IPR036640">
    <property type="entry name" value="ABC1_TM_sf"/>
</dbReference>
<evidence type="ECO:0000256" key="4">
    <source>
        <dbReference type="ARBA" id="ARBA00022801"/>
    </source>
</evidence>
<reference evidence="12" key="1">
    <citation type="submission" date="2022-01" db="EMBL/GenBank/DDBJ databases">
        <authorList>
            <person name="Jo J.-H."/>
            <person name="Im W.-T."/>
        </authorList>
    </citation>
    <scope>NUCLEOTIDE SEQUENCE</scope>
    <source>
        <strain evidence="12">NA20</strain>
    </source>
</reference>
<evidence type="ECO:0000256" key="1">
    <source>
        <dbReference type="ARBA" id="ARBA00004651"/>
    </source>
</evidence>
<dbReference type="PROSITE" id="PS50990">
    <property type="entry name" value="PEPTIDASE_C39"/>
    <property type="match status" value="1"/>
</dbReference>
<dbReference type="CDD" id="cd18571">
    <property type="entry name" value="ABC_6TM_peptidase_like"/>
    <property type="match status" value="1"/>
</dbReference>
<protein>
    <submittedName>
        <fullName evidence="12">Peptidase domain-containing ABC transporter</fullName>
    </submittedName>
</protein>
<dbReference type="Pfam" id="PF00664">
    <property type="entry name" value="ABC_membrane"/>
    <property type="match status" value="1"/>
</dbReference>
<accession>A0ABS9KK72</accession>
<evidence type="ECO:0000256" key="5">
    <source>
        <dbReference type="ARBA" id="ARBA00022840"/>
    </source>
</evidence>
<dbReference type="InterPro" id="IPR003439">
    <property type="entry name" value="ABC_transporter-like_ATP-bd"/>
</dbReference>
<evidence type="ECO:0000256" key="7">
    <source>
        <dbReference type="ARBA" id="ARBA00023136"/>
    </source>
</evidence>
<evidence type="ECO:0000256" key="2">
    <source>
        <dbReference type="ARBA" id="ARBA00022692"/>
    </source>
</evidence>